<feature type="compositionally biased region" description="Low complexity" evidence="1">
    <location>
        <begin position="124"/>
        <end position="155"/>
    </location>
</feature>
<dbReference type="InParanoid" id="B4J1Y7"/>
<keyword evidence="2" id="KW-0812">Transmembrane</keyword>
<dbReference type="EMBL" id="CH916366">
    <property type="protein sequence ID" value="EDV95912.1"/>
    <property type="molecule type" value="Genomic_DNA"/>
</dbReference>
<feature type="transmembrane region" description="Helical" evidence="2">
    <location>
        <begin position="218"/>
        <end position="241"/>
    </location>
</feature>
<dbReference type="eggNOG" id="ENOG502SERF">
    <property type="taxonomic scope" value="Eukaryota"/>
</dbReference>
<keyword evidence="2" id="KW-1133">Transmembrane helix</keyword>
<proteinExistence type="predicted"/>
<dbReference type="AlphaFoldDB" id="B4J1Y7"/>
<gene>
    <name evidence="3" type="primary">Dgri\GH15965</name>
    <name evidence="3" type="ORF">Dgri_GH15965</name>
</gene>
<evidence type="ECO:0000256" key="2">
    <source>
        <dbReference type="SAM" id="Phobius"/>
    </source>
</evidence>
<feature type="transmembrane region" description="Helical" evidence="2">
    <location>
        <begin position="276"/>
        <end position="303"/>
    </location>
</feature>
<dbReference type="Proteomes" id="UP000001070">
    <property type="component" value="Unassembled WGS sequence"/>
</dbReference>
<dbReference type="OrthoDB" id="8012606at2759"/>
<organism evidence="4">
    <name type="scientific">Drosophila grimshawi</name>
    <name type="common">Hawaiian fruit fly</name>
    <name type="synonym">Idiomyia grimshawi</name>
    <dbReference type="NCBI Taxonomy" id="7222"/>
    <lineage>
        <taxon>Eukaryota</taxon>
        <taxon>Metazoa</taxon>
        <taxon>Ecdysozoa</taxon>
        <taxon>Arthropoda</taxon>
        <taxon>Hexapoda</taxon>
        <taxon>Insecta</taxon>
        <taxon>Pterygota</taxon>
        <taxon>Neoptera</taxon>
        <taxon>Endopterygota</taxon>
        <taxon>Diptera</taxon>
        <taxon>Brachycera</taxon>
        <taxon>Muscomorpha</taxon>
        <taxon>Ephydroidea</taxon>
        <taxon>Drosophilidae</taxon>
        <taxon>Drosophila</taxon>
        <taxon>Hawaiian Drosophila</taxon>
    </lineage>
</organism>
<accession>B4J1Y7</accession>
<sequence>MMQKQRSPYTGGGLNLQQLKATAFKEPETLKEMPFLAQFMSCAASKRYADRGQRSGTPRSNNCTYEGDIVSPMQLVESSKWQPQMAYNCNNNHNMDQQMMPMRRLHTEEEPVLQQCSSYNSNYINNNNNYNNQNNNNNNNYSYSNSNKNRSNYQSDTDSELETEYRKNSHTSESCIFPKDSRCRRGIEYLKSTMQPQRQMLMEAAMQRFCENTFLNRMLLLLQLFGILATGAIVHGVRLGINLTQRSFRLLHCKFKLRSLLRKLLWSLAGAKGDDALLFLGVLIISPWLFLIGLVGFIISSVLHFKEVLGTIMLNYVFK</sequence>
<dbReference type="PhylomeDB" id="B4J1Y7"/>
<evidence type="ECO:0000313" key="4">
    <source>
        <dbReference type="Proteomes" id="UP000001070"/>
    </source>
</evidence>
<evidence type="ECO:0000313" key="3">
    <source>
        <dbReference type="EMBL" id="EDV95912.1"/>
    </source>
</evidence>
<dbReference type="HOGENOM" id="CLU_055022_0_0_1"/>
<name>B4J1Y7_DROGR</name>
<dbReference type="OMA" id="GHMGHMD"/>
<keyword evidence="2" id="KW-0472">Membrane</keyword>
<feature type="region of interest" description="Disordered" evidence="1">
    <location>
        <begin position="124"/>
        <end position="166"/>
    </location>
</feature>
<keyword evidence="4" id="KW-1185">Reference proteome</keyword>
<protein>
    <submittedName>
        <fullName evidence="3">GH15965</fullName>
    </submittedName>
</protein>
<evidence type="ECO:0000256" key="1">
    <source>
        <dbReference type="SAM" id="MobiDB-lite"/>
    </source>
</evidence>
<reference evidence="3 4" key="1">
    <citation type="journal article" date="2007" name="Nature">
        <title>Evolution of genes and genomes on the Drosophila phylogeny.</title>
        <authorList>
            <consortium name="Drosophila 12 Genomes Consortium"/>
            <person name="Clark A.G."/>
            <person name="Eisen M.B."/>
            <person name="Smith D.R."/>
            <person name="Bergman C.M."/>
            <person name="Oliver B."/>
            <person name="Markow T.A."/>
            <person name="Kaufman T.C."/>
            <person name="Kellis M."/>
            <person name="Gelbart W."/>
            <person name="Iyer V.N."/>
            <person name="Pollard D.A."/>
            <person name="Sackton T.B."/>
            <person name="Larracuente A.M."/>
            <person name="Singh N.D."/>
            <person name="Abad J.P."/>
            <person name="Abt D.N."/>
            <person name="Adryan B."/>
            <person name="Aguade M."/>
            <person name="Akashi H."/>
            <person name="Anderson W.W."/>
            <person name="Aquadro C.F."/>
            <person name="Ardell D.H."/>
            <person name="Arguello R."/>
            <person name="Artieri C.G."/>
            <person name="Barbash D.A."/>
            <person name="Barker D."/>
            <person name="Barsanti P."/>
            <person name="Batterham P."/>
            <person name="Batzoglou S."/>
            <person name="Begun D."/>
            <person name="Bhutkar A."/>
            <person name="Blanco E."/>
            <person name="Bosak S.A."/>
            <person name="Bradley R.K."/>
            <person name="Brand A.D."/>
            <person name="Brent M.R."/>
            <person name="Brooks A.N."/>
            <person name="Brown R.H."/>
            <person name="Butlin R.K."/>
            <person name="Caggese C."/>
            <person name="Calvi B.R."/>
            <person name="Bernardo de Carvalho A."/>
            <person name="Caspi A."/>
            <person name="Castrezana S."/>
            <person name="Celniker S.E."/>
            <person name="Chang J.L."/>
            <person name="Chapple C."/>
            <person name="Chatterji S."/>
            <person name="Chinwalla A."/>
            <person name="Civetta A."/>
            <person name="Clifton S.W."/>
            <person name="Comeron J.M."/>
            <person name="Costello J.C."/>
            <person name="Coyne J.A."/>
            <person name="Daub J."/>
            <person name="David R.G."/>
            <person name="Delcher A.L."/>
            <person name="Delehaunty K."/>
            <person name="Do C.B."/>
            <person name="Ebling H."/>
            <person name="Edwards K."/>
            <person name="Eickbush T."/>
            <person name="Evans J.D."/>
            <person name="Filipski A."/>
            <person name="Findeiss S."/>
            <person name="Freyhult E."/>
            <person name="Fulton L."/>
            <person name="Fulton R."/>
            <person name="Garcia A.C."/>
            <person name="Gardiner A."/>
            <person name="Garfield D.A."/>
            <person name="Garvin B.E."/>
            <person name="Gibson G."/>
            <person name="Gilbert D."/>
            <person name="Gnerre S."/>
            <person name="Godfrey J."/>
            <person name="Good R."/>
            <person name="Gotea V."/>
            <person name="Gravely B."/>
            <person name="Greenberg A.J."/>
            <person name="Griffiths-Jones S."/>
            <person name="Gross S."/>
            <person name="Guigo R."/>
            <person name="Gustafson E.A."/>
            <person name="Haerty W."/>
            <person name="Hahn M.W."/>
            <person name="Halligan D.L."/>
            <person name="Halpern A.L."/>
            <person name="Halter G.M."/>
            <person name="Han M.V."/>
            <person name="Heger A."/>
            <person name="Hillier L."/>
            <person name="Hinrichs A.S."/>
            <person name="Holmes I."/>
            <person name="Hoskins R.A."/>
            <person name="Hubisz M.J."/>
            <person name="Hultmark D."/>
            <person name="Huntley M.A."/>
            <person name="Jaffe D.B."/>
            <person name="Jagadeeshan S."/>
            <person name="Jeck W.R."/>
            <person name="Johnson J."/>
            <person name="Jones C.D."/>
            <person name="Jordan W.C."/>
            <person name="Karpen G.H."/>
            <person name="Kataoka E."/>
            <person name="Keightley P.D."/>
            <person name="Kheradpour P."/>
            <person name="Kirkness E.F."/>
            <person name="Koerich L.B."/>
            <person name="Kristiansen K."/>
            <person name="Kudrna D."/>
            <person name="Kulathinal R.J."/>
            <person name="Kumar S."/>
            <person name="Kwok R."/>
            <person name="Lander E."/>
            <person name="Langley C.H."/>
            <person name="Lapoint R."/>
            <person name="Lazzaro B.P."/>
            <person name="Lee S.J."/>
            <person name="Levesque L."/>
            <person name="Li R."/>
            <person name="Lin C.F."/>
            <person name="Lin M.F."/>
            <person name="Lindblad-Toh K."/>
            <person name="Llopart A."/>
            <person name="Long M."/>
            <person name="Low L."/>
            <person name="Lozovsky E."/>
            <person name="Lu J."/>
            <person name="Luo M."/>
            <person name="Machado C.A."/>
            <person name="Makalowski W."/>
            <person name="Marzo M."/>
            <person name="Matsuda M."/>
            <person name="Matzkin L."/>
            <person name="McAllister B."/>
            <person name="McBride C.S."/>
            <person name="McKernan B."/>
            <person name="McKernan K."/>
            <person name="Mendez-Lago M."/>
            <person name="Minx P."/>
            <person name="Mollenhauer M.U."/>
            <person name="Montooth K."/>
            <person name="Mount S.M."/>
            <person name="Mu X."/>
            <person name="Myers E."/>
            <person name="Negre B."/>
            <person name="Newfeld S."/>
            <person name="Nielsen R."/>
            <person name="Noor M.A."/>
            <person name="O'Grady P."/>
            <person name="Pachter L."/>
            <person name="Papaceit M."/>
            <person name="Parisi M.J."/>
            <person name="Parisi M."/>
            <person name="Parts L."/>
            <person name="Pedersen J.S."/>
            <person name="Pesole G."/>
            <person name="Phillippy A.M."/>
            <person name="Ponting C.P."/>
            <person name="Pop M."/>
            <person name="Porcelli D."/>
            <person name="Powell J.R."/>
            <person name="Prohaska S."/>
            <person name="Pruitt K."/>
            <person name="Puig M."/>
            <person name="Quesneville H."/>
            <person name="Ram K.R."/>
            <person name="Rand D."/>
            <person name="Rasmussen M.D."/>
            <person name="Reed L.K."/>
            <person name="Reenan R."/>
            <person name="Reily A."/>
            <person name="Remington K.A."/>
            <person name="Rieger T.T."/>
            <person name="Ritchie M.G."/>
            <person name="Robin C."/>
            <person name="Rogers Y.H."/>
            <person name="Rohde C."/>
            <person name="Rozas J."/>
            <person name="Rubenfield M.J."/>
            <person name="Ruiz A."/>
            <person name="Russo S."/>
            <person name="Salzberg S.L."/>
            <person name="Sanchez-Gracia A."/>
            <person name="Saranga D.J."/>
            <person name="Sato H."/>
            <person name="Schaeffer S.W."/>
            <person name="Schatz M.C."/>
            <person name="Schlenke T."/>
            <person name="Schwartz R."/>
            <person name="Segarra C."/>
            <person name="Singh R.S."/>
            <person name="Sirot L."/>
            <person name="Sirota M."/>
            <person name="Sisneros N.B."/>
            <person name="Smith C.D."/>
            <person name="Smith T.F."/>
            <person name="Spieth J."/>
            <person name="Stage D.E."/>
            <person name="Stark A."/>
            <person name="Stephan W."/>
            <person name="Strausberg R.L."/>
            <person name="Strempel S."/>
            <person name="Sturgill D."/>
            <person name="Sutton G."/>
            <person name="Sutton G.G."/>
            <person name="Tao W."/>
            <person name="Teichmann S."/>
            <person name="Tobari Y.N."/>
            <person name="Tomimura Y."/>
            <person name="Tsolas J.M."/>
            <person name="Valente V.L."/>
            <person name="Venter E."/>
            <person name="Venter J.C."/>
            <person name="Vicario S."/>
            <person name="Vieira F.G."/>
            <person name="Vilella A.J."/>
            <person name="Villasante A."/>
            <person name="Walenz B."/>
            <person name="Wang J."/>
            <person name="Wasserman M."/>
            <person name="Watts T."/>
            <person name="Wilson D."/>
            <person name="Wilson R.K."/>
            <person name="Wing R.A."/>
            <person name="Wolfner M.F."/>
            <person name="Wong A."/>
            <person name="Wong G.K."/>
            <person name="Wu C.I."/>
            <person name="Wu G."/>
            <person name="Yamamoto D."/>
            <person name="Yang H.P."/>
            <person name="Yang S.P."/>
            <person name="Yorke J.A."/>
            <person name="Yoshida K."/>
            <person name="Zdobnov E."/>
            <person name="Zhang P."/>
            <person name="Zhang Y."/>
            <person name="Zimin A.V."/>
            <person name="Baldwin J."/>
            <person name="Abdouelleil A."/>
            <person name="Abdulkadir J."/>
            <person name="Abebe A."/>
            <person name="Abera B."/>
            <person name="Abreu J."/>
            <person name="Acer S.C."/>
            <person name="Aftuck L."/>
            <person name="Alexander A."/>
            <person name="An P."/>
            <person name="Anderson E."/>
            <person name="Anderson S."/>
            <person name="Arachi H."/>
            <person name="Azer M."/>
            <person name="Bachantsang P."/>
            <person name="Barry A."/>
            <person name="Bayul T."/>
            <person name="Berlin A."/>
            <person name="Bessette D."/>
            <person name="Bloom T."/>
            <person name="Blye J."/>
            <person name="Boguslavskiy L."/>
            <person name="Bonnet C."/>
            <person name="Boukhgalter B."/>
            <person name="Bourzgui I."/>
            <person name="Brown A."/>
            <person name="Cahill P."/>
            <person name="Channer S."/>
            <person name="Cheshatsang Y."/>
            <person name="Chuda L."/>
            <person name="Citroen M."/>
            <person name="Collymore A."/>
            <person name="Cooke P."/>
            <person name="Costello M."/>
            <person name="D'Aco K."/>
            <person name="Daza R."/>
            <person name="De Haan G."/>
            <person name="DeGray S."/>
            <person name="DeMaso C."/>
            <person name="Dhargay N."/>
            <person name="Dooley K."/>
            <person name="Dooley E."/>
            <person name="Doricent M."/>
            <person name="Dorje P."/>
            <person name="Dorjee K."/>
            <person name="Dupes A."/>
            <person name="Elong R."/>
            <person name="Falk J."/>
            <person name="Farina A."/>
            <person name="Faro S."/>
            <person name="Ferguson D."/>
            <person name="Fisher S."/>
            <person name="Foley C.D."/>
            <person name="Franke A."/>
            <person name="Friedrich D."/>
            <person name="Gadbois L."/>
            <person name="Gearin G."/>
            <person name="Gearin C.R."/>
            <person name="Giannoukos G."/>
            <person name="Goode T."/>
            <person name="Graham J."/>
            <person name="Grandbois E."/>
            <person name="Grewal S."/>
            <person name="Gyaltsen K."/>
            <person name="Hafez N."/>
            <person name="Hagos B."/>
            <person name="Hall J."/>
            <person name="Henson C."/>
            <person name="Hollinger A."/>
            <person name="Honan T."/>
            <person name="Huard M.D."/>
            <person name="Hughes L."/>
            <person name="Hurhula B."/>
            <person name="Husby M.E."/>
            <person name="Kamat A."/>
            <person name="Kanga B."/>
            <person name="Kashin S."/>
            <person name="Khazanovich D."/>
            <person name="Kisner P."/>
            <person name="Lance K."/>
            <person name="Lara M."/>
            <person name="Lee W."/>
            <person name="Lennon N."/>
            <person name="Letendre F."/>
            <person name="LeVine R."/>
            <person name="Lipovsky A."/>
            <person name="Liu X."/>
            <person name="Liu J."/>
            <person name="Liu S."/>
            <person name="Lokyitsang T."/>
            <person name="Lokyitsang Y."/>
            <person name="Lubonja R."/>
            <person name="Lui A."/>
            <person name="MacDonald P."/>
            <person name="Magnisalis V."/>
            <person name="Maru K."/>
            <person name="Matthews C."/>
            <person name="McCusker W."/>
            <person name="McDonough S."/>
            <person name="Mehta T."/>
            <person name="Meldrim J."/>
            <person name="Meneus L."/>
            <person name="Mihai O."/>
            <person name="Mihalev A."/>
            <person name="Mihova T."/>
            <person name="Mittelman R."/>
            <person name="Mlenga V."/>
            <person name="Montmayeur A."/>
            <person name="Mulrain L."/>
            <person name="Navidi A."/>
            <person name="Naylor J."/>
            <person name="Negash T."/>
            <person name="Nguyen T."/>
            <person name="Nguyen N."/>
            <person name="Nicol R."/>
            <person name="Norbu C."/>
            <person name="Norbu N."/>
            <person name="Novod N."/>
            <person name="O'Neill B."/>
            <person name="Osman S."/>
            <person name="Markiewicz E."/>
            <person name="Oyono O.L."/>
            <person name="Patti C."/>
            <person name="Phunkhang P."/>
            <person name="Pierre F."/>
            <person name="Priest M."/>
            <person name="Raghuraman S."/>
            <person name="Rege F."/>
            <person name="Reyes R."/>
            <person name="Rise C."/>
            <person name="Rogov P."/>
            <person name="Ross K."/>
            <person name="Ryan E."/>
            <person name="Settipalli S."/>
            <person name="Shea T."/>
            <person name="Sherpa N."/>
            <person name="Shi L."/>
            <person name="Shih D."/>
            <person name="Sparrow T."/>
            <person name="Spaulding J."/>
            <person name="Stalker J."/>
            <person name="Stange-Thomann N."/>
            <person name="Stavropoulos S."/>
            <person name="Stone C."/>
            <person name="Strader C."/>
            <person name="Tesfaye S."/>
            <person name="Thomson T."/>
            <person name="Thoulutsang Y."/>
            <person name="Thoulutsang D."/>
            <person name="Topham K."/>
            <person name="Topping I."/>
            <person name="Tsamla T."/>
            <person name="Vassiliev H."/>
            <person name="Vo A."/>
            <person name="Wangchuk T."/>
            <person name="Wangdi T."/>
            <person name="Weiand M."/>
            <person name="Wilkinson J."/>
            <person name="Wilson A."/>
            <person name="Yadav S."/>
            <person name="Young G."/>
            <person name="Yu Q."/>
            <person name="Zembek L."/>
            <person name="Zhong D."/>
            <person name="Zimmer A."/>
            <person name="Zwirko Z."/>
            <person name="Jaffe D.B."/>
            <person name="Alvarez P."/>
            <person name="Brockman W."/>
            <person name="Butler J."/>
            <person name="Chin C."/>
            <person name="Gnerre S."/>
            <person name="Grabherr M."/>
            <person name="Kleber M."/>
            <person name="Mauceli E."/>
            <person name="MacCallum I."/>
        </authorList>
    </citation>
    <scope>NUCLEOTIDE SEQUENCE [LARGE SCALE GENOMIC DNA]</scope>
    <source>
        <strain evidence="4">Tucson 15287-2541.00</strain>
    </source>
</reference>